<dbReference type="InterPro" id="IPR000244">
    <property type="entry name" value="Ribosomal_bL9"/>
</dbReference>
<comment type="caution">
    <text evidence="9">The sequence shown here is derived from an EMBL/GenBank/DDBJ whole genome shotgun (WGS) entry which is preliminary data.</text>
</comment>
<dbReference type="AlphaFoldDB" id="A0A2P5SVT6"/>
<evidence type="ECO:0000256" key="1">
    <source>
        <dbReference type="ARBA" id="ARBA00010605"/>
    </source>
</evidence>
<dbReference type="HAMAP" id="MF_00503">
    <property type="entry name" value="Ribosomal_bL9"/>
    <property type="match status" value="1"/>
</dbReference>
<evidence type="ECO:0000313" key="10">
    <source>
        <dbReference type="Proteomes" id="UP000296144"/>
    </source>
</evidence>
<keyword evidence="4 7" id="KW-0689">Ribosomal protein</keyword>
<dbReference type="InterPro" id="IPR020069">
    <property type="entry name" value="Ribosomal_bL9_C"/>
</dbReference>
<evidence type="ECO:0000256" key="5">
    <source>
        <dbReference type="ARBA" id="ARBA00023274"/>
    </source>
</evidence>
<dbReference type="InterPro" id="IPR009027">
    <property type="entry name" value="Ribosomal_bL9/RNase_H1_N"/>
</dbReference>
<gene>
    <name evidence="7" type="primary">rplI</name>
    <name evidence="9" type="ORF">CRV10_02330</name>
</gene>
<feature type="domain" description="Ribosomal protein L9" evidence="8">
    <location>
        <begin position="13"/>
        <end position="40"/>
    </location>
</feature>
<dbReference type="Gene3D" id="3.40.5.10">
    <property type="entry name" value="Ribosomal protein L9, N-terminal domain"/>
    <property type="match status" value="1"/>
</dbReference>
<dbReference type="PROSITE" id="PS00651">
    <property type="entry name" value="RIBOSOMAL_L9"/>
    <property type="match status" value="1"/>
</dbReference>
<keyword evidence="5 7" id="KW-0687">Ribonucleoprotein</keyword>
<dbReference type="Proteomes" id="UP000296144">
    <property type="component" value="Unassembled WGS sequence"/>
</dbReference>
<dbReference type="OrthoDB" id="9788336at2"/>
<evidence type="ECO:0000256" key="6">
    <source>
        <dbReference type="ARBA" id="ARBA00035292"/>
    </source>
</evidence>
<dbReference type="SUPFAM" id="SSF55653">
    <property type="entry name" value="Ribosomal protein L9 C-domain"/>
    <property type="match status" value="1"/>
</dbReference>
<dbReference type="EMBL" id="PDKU01000003">
    <property type="protein sequence ID" value="PPI86447.1"/>
    <property type="molecule type" value="Genomic_DNA"/>
</dbReference>
<organism evidence="9 10">
    <name type="scientific">Candidatus Pantoea edessiphila</name>
    <dbReference type="NCBI Taxonomy" id="2044610"/>
    <lineage>
        <taxon>Bacteria</taxon>
        <taxon>Pseudomonadati</taxon>
        <taxon>Pseudomonadota</taxon>
        <taxon>Gammaproteobacteria</taxon>
        <taxon>Enterobacterales</taxon>
        <taxon>Erwiniaceae</taxon>
        <taxon>Pantoea</taxon>
    </lineage>
</organism>
<comment type="function">
    <text evidence="7">Binds to the 23S rRNA.</text>
</comment>
<dbReference type="GO" id="GO:0005840">
    <property type="term" value="C:ribosome"/>
    <property type="evidence" value="ECO:0007669"/>
    <property type="project" value="UniProtKB-KW"/>
</dbReference>
<dbReference type="GO" id="GO:0006412">
    <property type="term" value="P:translation"/>
    <property type="evidence" value="ECO:0007669"/>
    <property type="project" value="UniProtKB-UniRule"/>
</dbReference>
<dbReference type="PANTHER" id="PTHR21368">
    <property type="entry name" value="50S RIBOSOMAL PROTEIN L9"/>
    <property type="match status" value="1"/>
</dbReference>
<dbReference type="GO" id="GO:1990904">
    <property type="term" value="C:ribonucleoprotein complex"/>
    <property type="evidence" value="ECO:0007669"/>
    <property type="project" value="UniProtKB-KW"/>
</dbReference>
<accession>A0A2P5SVT6</accession>
<comment type="similarity">
    <text evidence="1 7">Belongs to the bacterial ribosomal protein bL9 family.</text>
</comment>
<dbReference type="GO" id="GO:0003735">
    <property type="term" value="F:structural constituent of ribosome"/>
    <property type="evidence" value="ECO:0007669"/>
    <property type="project" value="InterPro"/>
</dbReference>
<dbReference type="NCBIfam" id="TIGR00158">
    <property type="entry name" value="L9"/>
    <property type="match status" value="1"/>
</dbReference>
<dbReference type="FunFam" id="3.10.430.100:FF:000001">
    <property type="entry name" value="50S ribosomal protein L9"/>
    <property type="match status" value="1"/>
</dbReference>
<keyword evidence="2 7" id="KW-0699">rRNA-binding</keyword>
<proteinExistence type="inferred from homology"/>
<dbReference type="SUPFAM" id="SSF55658">
    <property type="entry name" value="L9 N-domain-like"/>
    <property type="match status" value="1"/>
</dbReference>
<dbReference type="InterPro" id="IPR036935">
    <property type="entry name" value="Ribosomal_bL9_N_sf"/>
</dbReference>
<evidence type="ECO:0000259" key="8">
    <source>
        <dbReference type="PROSITE" id="PS00651"/>
    </source>
</evidence>
<dbReference type="RefSeq" id="WP_136130235.1">
    <property type="nucleotide sequence ID" value="NZ_PDKU01000003.1"/>
</dbReference>
<evidence type="ECO:0000313" key="9">
    <source>
        <dbReference type="EMBL" id="PPI86447.1"/>
    </source>
</evidence>
<reference evidence="9 10" key="1">
    <citation type="journal article" date="2018" name="Genome Biol. Evol.">
        <title>Cladogenesis and Genomic Streamlining in Extracellular Endosymbionts of Tropical Stink Bugs.</title>
        <authorList>
            <person name="Otero-Bravo A."/>
            <person name="Goffredi S."/>
            <person name="Sabree Z.L."/>
        </authorList>
    </citation>
    <scope>NUCLEOTIDE SEQUENCE [LARGE SCALE GENOMIC DNA]</scope>
    <source>
        <strain evidence="9 10">SoEL</strain>
    </source>
</reference>
<dbReference type="Pfam" id="PF01281">
    <property type="entry name" value="Ribosomal_L9_N"/>
    <property type="match status" value="1"/>
</dbReference>
<evidence type="ECO:0000256" key="2">
    <source>
        <dbReference type="ARBA" id="ARBA00022730"/>
    </source>
</evidence>
<evidence type="ECO:0000256" key="4">
    <source>
        <dbReference type="ARBA" id="ARBA00022980"/>
    </source>
</evidence>
<dbReference type="InterPro" id="IPR020070">
    <property type="entry name" value="Ribosomal_bL9_N"/>
</dbReference>
<dbReference type="InterPro" id="IPR020594">
    <property type="entry name" value="Ribosomal_bL9_bac/chp"/>
</dbReference>
<keyword evidence="10" id="KW-1185">Reference proteome</keyword>
<name>A0A2P5SVT6_9GAMM</name>
<dbReference type="Pfam" id="PF03948">
    <property type="entry name" value="Ribosomal_L9_C"/>
    <property type="match status" value="1"/>
</dbReference>
<dbReference type="InterPro" id="IPR036791">
    <property type="entry name" value="Ribosomal_bL9_C_sf"/>
</dbReference>
<dbReference type="Gene3D" id="3.10.430.100">
    <property type="entry name" value="Ribosomal protein L9, C-terminal domain"/>
    <property type="match status" value="1"/>
</dbReference>
<evidence type="ECO:0000256" key="7">
    <source>
        <dbReference type="HAMAP-Rule" id="MF_00503"/>
    </source>
</evidence>
<dbReference type="GO" id="GO:0019843">
    <property type="term" value="F:rRNA binding"/>
    <property type="evidence" value="ECO:0007669"/>
    <property type="project" value="UniProtKB-UniRule"/>
</dbReference>
<sequence>MKIIVLDKIKKLGNVGDVIDVKPGYARNFLVPKGKALIATQKNVESFKIDRIKIKDQLAENMRIANSRAEKINKLGIVTIISKAGDKGKLFGSVTTRNIANAVTSAGVEINKHEVRLPNGVLRTIGKHEVYFHLHNEVSAKLIINVVNC</sequence>
<evidence type="ECO:0000256" key="3">
    <source>
        <dbReference type="ARBA" id="ARBA00022884"/>
    </source>
</evidence>
<protein>
    <recommendedName>
        <fullName evidence="6 7">Large ribosomal subunit protein bL9</fullName>
    </recommendedName>
</protein>
<keyword evidence="3 7" id="KW-0694">RNA-binding</keyword>